<protein>
    <submittedName>
        <fullName evidence="2">Uncharacterized protein</fullName>
    </submittedName>
</protein>
<sequence length="270" mass="30932">MKVHFFNILSSTIAFLLSYSIGYLTGIDSVMDAILYAFIIQWVLFVPAYIFQTEKFFDISGSFTYIFVVSYILCSNYTSSGINYGNILLSSFIIIWAIRLGSFLFFRIKKDGEDKRFRSIKPSPTRFFMTWSLQGMWVSICSACALTGMANGIVLNSLFYSGAFIFVLGFIVEIIADNQKTKFRKDPVNKDKFIDSGLWSYSRHPNYLGEIILWLGISIISLSSLTGWQLVTLISPIFTYVLLVYISGIRILEARGRKKWGHLDTYQEYI</sequence>
<feature type="transmembrane region" description="Helical" evidence="1">
    <location>
        <begin position="5"/>
        <end position="27"/>
    </location>
</feature>
<proteinExistence type="predicted"/>
<keyword evidence="1" id="KW-1133">Transmembrane helix</keyword>
<dbReference type="GO" id="GO:0016020">
    <property type="term" value="C:membrane"/>
    <property type="evidence" value="ECO:0007669"/>
    <property type="project" value="TreeGrafter"/>
</dbReference>
<name>A0A381SBG9_9ZZZZ</name>
<dbReference type="PANTHER" id="PTHR32251">
    <property type="entry name" value="3-OXO-5-ALPHA-STEROID 4-DEHYDROGENASE"/>
    <property type="match status" value="1"/>
</dbReference>
<gene>
    <name evidence="2" type="ORF">METZ01_LOCUS54210</name>
</gene>
<feature type="transmembrane region" description="Helical" evidence="1">
    <location>
        <begin position="233"/>
        <end position="252"/>
    </location>
</feature>
<feature type="transmembrane region" description="Helical" evidence="1">
    <location>
        <begin position="157"/>
        <end position="176"/>
    </location>
</feature>
<evidence type="ECO:0000313" key="2">
    <source>
        <dbReference type="EMBL" id="SVA01356.1"/>
    </source>
</evidence>
<dbReference type="Gene3D" id="1.20.120.1630">
    <property type="match status" value="1"/>
</dbReference>
<keyword evidence="1" id="KW-0472">Membrane</keyword>
<dbReference type="EMBL" id="UINC01002895">
    <property type="protein sequence ID" value="SVA01356.1"/>
    <property type="molecule type" value="Genomic_DNA"/>
</dbReference>
<feature type="non-terminal residue" evidence="2">
    <location>
        <position position="270"/>
    </location>
</feature>
<feature type="transmembrane region" description="Helical" evidence="1">
    <location>
        <begin position="127"/>
        <end position="151"/>
    </location>
</feature>
<feature type="non-terminal residue" evidence="2">
    <location>
        <position position="1"/>
    </location>
</feature>
<feature type="transmembrane region" description="Helical" evidence="1">
    <location>
        <begin position="63"/>
        <end position="82"/>
    </location>
</feature>
<dbReference type="AlphaFoldDB" id="A0A381SBG9"/>
<dbReference type="InterPro" id="IPR010721">
    <property type="entry name" value="UstE-like"/>
</dbReference>
<dbReference type="PANTHER" id="PTHR32251:SF17">
    <property type="entry name" value="STEROID 5-ALPHA REDUCTASE C-TERMINAL DOMAIN-CONTAINING PROTEIN"/>
    <property type="match status" value="1"/>
</dbReference>
<keyword evidence="1" id="KW-0812">Transmembrane</keyword>
<dbReference type="PROSITE" id="PS50244">
    <property type="entry name" value="S5A_REDUCTASE"/>
    <property type="match status" value="1"/>
</dbReference>
<dbReference type="Pfam" id="PF06966">
    <property type="entry name" value="DUF1295"/>
    <property type="match status" value="1"/>
</dbReference>
<organism evidence="2">
    <name type="scientific">marine metagenome</name>
    <dbReference type="NCBI Taxonomy" id="408172"/>
    <lineage>
        <taxon>unclassified sequences</taxon>
        <taxon>metagenomes</taxon>
        <taxon>ecological metagenomes</taxon>
    </lineage>
</organism>
<feature type="transmembrane region" description="Helical" evidence="1">
    <location>
        <begin position="88"/>
        <end position="106"/>
    </location>
</feature>
<accession>A0A381SBG9</accession>
<feature type="transmembrane region" description="Helical" evidence="1">
    <location>
        <begin position="33"/>
        <end position="51"/>
    </location>
</feature>
<evidence type="ECO:0000256" key="1">
    <source>
        <dbReference type="SAM" id="Phobius"/>
    </source>
</evidence>
<reference evidence="2" key="1">
    <citation type="submission" date="2018-05" db="EMBL/GenBank/DDBJ databases">
        <authorList>
            <person name="Lanie J.A."/>
            <person name="Ng W.-L."/>
            <person name="Kazmierczak K.M."/>
            <person name="Andrzejewski T.M."/>
            <person name="Davidsen T.M."/>
            <person name="Wayne K.J."/>
            <person name="Tettelin H."/>
            <person name="Glass J.I."/>
            <person name="Rusch D."/>
            <person name="Podicherti R."/>
            <person name="Tsui H.-C.T."/>
            <person name="Winkler M.E."/>
        </authorList>
    </citation>
    <scope>NUCLEOTIDE SEQUENCE</scope>
</reference>
<feature type="transmembrane region" description="Helical" evidence="1">
    <location>
        <begin position="207"/>
        <end position="227"/>
    </location>
</feature>